<dbReference type="RefSeq" id="WP_379664988.1">
    <property type="nucleotide sequence ID" value="NZ_JBHULH010000001.1"/>
</dbReference>
<feature type="transmembrane region" description="Helical" evidence="2">
    <location>
        <begin position="179"/>
        <end position="201"/>
    </location>
</feature>
<keyword evidence="2" id="KW-0472">Membrane</keyword>
<dbReference type="PANTHER" id="PTHR20992">
    <property type="entry name" value="AT15442P-RELATED"/>
    <property type="match status" value="1"/>
</dbReference>
<name>A0ABW5LN86_9FLAO</name>
<evidence type="ECO:0000256" key="2">
    <source>
        <dbReference type="SAM" id="Phobius"/>
    </source>
</evidence>
<feature type="transmembrane region" description="Helical" evidence="2">
    <location>
        <begin position="156"/>
        <end position="172"/>
    </location>
</feature>
<protein>
    <submittedName>
        <fullName evidence="3">DUF389 domain-containing protein</fullName>
    </submittedName>
</protein>
<reference evidence="4" key="1">
    <citation type="journal article" date="2019" name="Int. J. Syst. Evol. Microbiol.">
        <title>The Global Catalogue of Microorganisms (GCM) 10K type strain sequencing project: providing services to taxonomists for standard genome sequencing and annotation.</title>
        <authorList>
            <consortium name="The Broad Institute Genomics Platform"/>
            <consortium name="The Broad Institute Genome Sequencing Center for Infectious Disease"/>
            <person name="Wu L."/>
            <person name="Ma J."/>
        </authorList>
    </citation>
    <scope>NUCLEOTIDE SEQUENCE [LARGE SCALE GENOMIC DNA]</scope>
    <source>
        <strain evidence="4">KCTC 52127</strain>
    </source>
</reference>
<organism evidence="3 4">
    <name type="scientific">Pseudotenacibaculum haliotis</name>
    <dbReference type="NCBI Taxonomy" id="1862138"/>
    <lineage>
        <taxon>Bacteria</taxon>
        <taxon>Pseudomonadati</taxon>
        <taxon>Bacteroidota</taxon>
        <taxon>Flavobacteriia</taxon>
        <taxon>Flavobacteriales</taxon>
        <taxon>Flavobacteriaceae</taxon>
        <taxon>Pseudotenacibaculum</taxon>
    </lineage>
</organism>
<keyword evidence="2" id="KW-1133">Transmembrane helix</keyword>
<feature type="coiled-coil region" evidence="1">
    <location>
        <begin position="368"/>
        <end position="395"/>
    </location>
</feature>
<accession>A0ABW5LN86</accession>
<evidence type="ECO:0000313" key="4">
    <source>
        <dbReference type="Proteomes" id="UP001597508"/>
    </source>
</evidence>
<keyword evidence="2" id="KW-0812">Transmembrane</keyword>
<dbReference type="InterPro" id="IPR005240">
    <property type="entry name" value="DUF389"/>
</dbReference>
<proteinExistence type="predicted"/>
<dbReference type="Pfam" id="PF04087">
    <property type="entry name" value="DUF389"/>
    <property type="match status" value="1"/>
</dbReference>
<evidence type="ECO:0000256" key="1">
    <source>
        <dbReference type="SAM" id="Coils"/>
    </source>
</evidence>
<keyword evidence="1" id="KW-0175">Coiled coil</keyword>
<dbReference type="Proteomes" id="UP001597508">
    <property type="component" value="Unassembled WGS sequence"/>
</dbReference>
<feature type="transmembrane region" description="Helical" evidence="2">
    <location>
        <begin position="115"/>
        <end position="136"/>
    </location>
</feature>
<feature type="transmembrane region" description="Helical" evidence="2">
    <location>
        <begin position="207"/>
        <end position="229"/>
    </location>
</feature>
<dbReference type="PANTHER" id="PTHR20992:SF9">
    <property type="entry name" value="AT15442P-RELATED"/>
    <property type="match status" value="1"/>
</dbReference>
<sequence>MEENQSNPSQEKQKNVKKDFRSFSASIKEFFLDLLDIREGTDKKETIQKIQDGIPVKNHTAWILVFSIIIASIGLNVSSTAVVIGAMLVSPLMGPILGIGLSIGINDIDTMKRSLINLGVMIGLSVVTSFLFFSIPLFQEETPELLARTKPDVRDVLIATAGGFALIIALSRHREITNAIAGIAIATALMPPLCTAGYGLAVGNISYFGGAMFLFIINAVFIALATFVIVKFLRFPMVKYINSARRKRIAQLASILALIIFSFSIYQFYQLFQENRYTQSCEKYIADLTEKTGAGIIDKSIDYKERQINLVVLGKNLTPQEKTEWRDKLPEYSLDGVQLNITQDEENLELLDKVKSIEDLYVKNQKLIASKEESLQEKDIKIQELSKALEKLTNEQIPFLQVSQEAKINYDGLKTISFSKVLVTNFESVDTIPMASIAWYDSIPEDQRVQAKLAAWLKTRLSLDTLVVKEE</sequence>
<evidence type="ECO:0000313" key="3">
    <source>
        <dbReference type="EMBL" id="MFD2566270.1"/>
    </source>
</evidence>
<feature type="transmembrane region" description="Helical" evidence="2">
    <location>
        <begin position="59"/>
        <end position="77"/>
    </location>
</feature>
<feature type="transmembrane region" description="Helical" evidence="2">
    <location>
        <begin position="83"/>
        <end position="103"/>
    </location>
</feature>
<comment type="caution">
    <text evidence="3">The sequence shown here is derived from an EMBL/GenBank/DDBJ whole genome shotgun (WGS) entry which is preliminary data.</text>
</comment>
<dbReference type="EMBL" id="JBHULH010000001">
    <property type="protein sequence ID" value="MFD2566270.1"/>
    <property type="molecule type" value="Genomic_DNA"/>
</dbReference>
<gene>
    <name evidence="3" type="ORF">ACFSRZ_02725</name>
</gene>
<feature type="transmembrane region" description="Helical" evidence="2">
    <location>
        <begin position="249"/>
        <end position="269"/>
    </location>
</feature>
<keyword evidence="4" id="KW-1185">Reference proteome</keyword>